<organism evidence="5 6">
    <name type="scientific">Eragrostis curvula</name>
    <name type="common">weeping love grass</name>
    <dbReference type="NCBI Taxonomy" id="38414"/>
    <lineage>
        <taxon>Eukaryota</taxon>
        <taxon>Viridiplantae</taxon>
        <taxon>Streptophyta</taxon>
        <taxon>Embryophyta</taxon>
        <taxon>Tracheophyta</taxon>
        <taxon>Spermatophyta</taxon>
        <taxon>Magnoliopsida</taxon>
        <taxon>Liliopsida</taxon>
        <taxon>Poales</taxon>
        <taxon>Poaceae</taxon>
        <taxon>PACMAD clade</taxon>
        <taxon>Chloridoideae</taxon>
        <taxon>Eragrostideae</taxon>
        <taxon>Eragrostidinae</taxon>
        <taxon>Eragrostis</taxon>
    </lineage>
</organism>
<dbReference type="PANTHER" id="PTHR32099">
    <property type="entry name" value="CYSTEINE-RICH REPEAT SECRETORY PROTEIN"/>
    <property type="match status" value="1"/>
</dbReference>
<dbReference type="PANTHER" id="PTHR32099:SF42">
    <property type="entry name" value="CYSTEINE-RICH RECEPTOR-LIKE PROTEIN KINASE 9-RELATED"/>
    <property type="match status" value="1"/>
</dbReference>
<keyword evidence="1 3" id="KW-0732">Signal</keyword>
<evidence type="ECO:0000256" key="1">
    <source>
        <dbReference type="ARBA" id="ARBA00022729"/>
    </source>
</evidence>
<evidence type="ECO:0000313" key="5">
    <source>
        <dbReference type="EMBL" id="TVU00643.1"/>
    </source>
</evidence>
<sequence length="301" mass="32240">MAGAARLGVPLLRFAAGTLLALASLLSPPVAQRVAAIAPFLPWQVCRNSGNYSANSTYESNLKQLAATVPTNVSSSPVLFVNGSVGTAPDTVYILALCRDDINGSANMPLNSLARYLKHCFQLVAQQLCPLDRDAAVFQELCYARFSDLNFLATLDNGEPIVAMSPQNVSSAMIEALDDAVGIPLDATIEYAVTNSSRRFATAEEGFHSSNPPSIYGMARCTPDMSPAECRKCLEVLNSKMRSLSGRQNGWLGGLRCHLRYAVYYFFYEAPMLQLPAPPVPAPTPSPVNVTPTSGGTVENS</sequence>
<feature type="domain" description="Gnk2-homologous" evidence="4">
    <location>
        <begin position="40"/>
        <end position="151"/>
    </location>
</feature>
<dbReference type="Gramene" id="TVU00643">
    <property type="protein sequence ID" value="TVU00643"/>
    <property type="gene ID" value="EJB05_53912"/>
</dbReference>
<dbReference type="CDD" id="cd23509">
    <property type="entry name" value="Gnk2-like"/>
    <property type="match status" value="2"/>
</dbReference>
<evidence type="ECO:0000313" key="6">
    <source>
        <dbReference type="Proteomes" id="UP000324897"/>
    </source>
</evidence>
<dbReference type="EMBL" id="RWGY01000563">
    <property type="protein sequence ID" value="TVU00643.1"/>
    <property type="molecule type" value="Genomic_DNA"/>
</dbReference>
<dbReference type="Pfam" id="PF01657">
    <property type="entry name" value="Stress-antifung"/>
    <property type="match status" value="2"/>
</dbReference>
<dbReference type="InterPro" id="IPR038408">
    <property type="entry name" value="GNK2_sf"/>
</dbReference>
<keyword evidence="2" id="KW-0677">Repeat</keyword>
<feature type="signal peptide" evidence="3">
    <location>
        <begin position="1"/>
        <end position="31"/>
    </location>
</feature>
<dbReference type="Gene3D" id="3.30.430.20">
    <property type="entry name" value="Gnk2 domain, C-X8-C-X2-C motif"/>
    <property type="match status" value="2"/>
</dbReference>
<reference evidence="5 6" key="1">
    <citation type="journal article" date="2019" name="Sci. Rep.">
        <title>A high-quality genome of Eragrostis curvula grass provides insights into Poaceae evolution and supports new strategies to enhance forage quality.</title>
        <authorList>
            <person name="Carballo J."/>
            <person name="Santos B.A.C.M."/>
            <person name="Zappacosta D."/>
            <person name="Garbus I."/>
            <person name="Selva J.P."/>
            <person name="Gallo C.A."/>
            <person name="Diaz A."/>
            <person name="Albertini E."/>
            <person name="Caccamo M."/>
            <person name="Echenique V."/>
        </authorList>
    </citation>
    <scope>NUCLEOTIDE SEQUENCE [LARGE SCALE GENOMIC DNA]</scope>
    <source>
        <strain evidence="6">cv. Victoria</strain>
        <tissue evidence="5">Leaf</tissue>
    </source>
</reference>
<feature type="domain" description="Gnk2-homologous" evidence="4">
    <location>
        <begin position="157"/>
        <end position="266"/>
    </location>
</feature>
<dbReference type="PROSITE" id="PS51473">
    <property type="entry name" value="GNK2"/>
    <property type="match status" value="2"/>
</dbReference>
<feature type="chain" id="PRO_5023853037" description="Gnk2-homologous domain-containing protein" evidence="3">
    <location>
        <begin position="32"/>
        <end position="301"/>
    </location>
</feature>
<keyword evidence="6" id="KW-1185">Reference proteome</keyword>
<dbReference type="OrthoDB" id="673386at2759"/>
<dbReference type="AlphaFoldDB" id="A0A5J9SNT5"/>
<dbReference type="InterPro" id="IPR002902">
    <property type="entry name" value="GNK2"/>
</dbReference>
<accession>A0A5J9SNT5</accession>
<feature type="non-terminal residue" evidence="5">
    <location>
        <position position="1"/>
    </location>
</feature>
<comment type="caution">
    <text evidence="5">The sequence shown here is derived from an EMBL/GenBank/DDBJ whole genome shotgun (WGS) entry which is preliminary data.</text>
</comment>
<evidence type="ECO:0000259" key="4">
    <source>
        <dbReference type="PROSITE" id="PS51473"/>
    </source>
</evidence>
<gene>
    <name evidence="5" type="ORF">EJB05_53912</name>
</gene>
<evidence type="ECO:0000256" key="2">
    <source>
        <dbReference type="ARBA" id="ARBA00022737"/>
    </source>
</evidence>
<name>A0A5J9SNT5_9POAL</name>
<protein>
    <recommendedName>
        <fullName evidence="4">Gnk2-homologous domain-containing protein</fullName>
    </recommendedName>
</protein>
<dbReference type="Proteomes" id="UP000324897">
    <property type="component" value="Unassembled WGS sequence"/>
</dbReference>
<proteinExistence type="predicted"/>
<evidence type="ECO:0000256" key="3">
    <source>
        <dbReference type="SAM" id="SignalP"/>
    </source>
</evidence>